<dbReference type="InterPro" id="IPR029016">
    <property type="entry name" value="GAF-like_dom_sf"/>
</dbReference>
<proteinExistence type="predicted"/>
<evidence type="ECO:0000313" key="7">
    <source>
        <dbReference type="Proteomes" id="UP000589036"/>
    </source>
</evidence>
<dbReference type="Proteomes" id="UP000589036">
    <property type="component" value="Unassembled WGS sequence"/>
</dbReference>
<dbReference type="InterPro" id="IPR012074">
    <property type="entry name" value="GAF_ANTAR"/>
</dbReference>
<keyword evidence="2" id="KW-0418">Kinase</keyword>
<evidence type="ECO:0000259" key="5">
    <source>
        <dbReference type="PROSITE" id="PS50921"/>
    </source>
</evidence>
<evidence type="ECO:0000313" key="6">
    <source>
        <dbReference type="EMBL" id="NYE47244.1"/>
    </source>
</evidence>
<dbReference type="GO" id="GO:0016301">
    <property type="term" value="F:kinase activity"/>
    <property type="evidence" value="ECO:0007669"/>
    <property type="project" value="UniProtKB-KW"/>
</dbReference>
<accession>A0A852TZ45</accession>
<organism evidence="6 7">
    <name type="scientific">Spinactinospora alkalitolerans</name>
    <dbReference type="NCBI Taxonomy" id="687207"/>
    <lineage>
        <taxon>Bacteria</taxon>
        <taxon>Bacillati</taxon>
        <taxon>Actinomycetota</taxon>
        <taxon>Actinomycetes</taxon>
        <taxon>Streptosporangiales</taxon>
        <taxon>Nocardiopsidaceae</taxon>
        <taxon>Spinactinospora</taxon>
    </lineage>
</organism>
<dbReference type="Pfam" id="PF13185">
    <property type="entry name" value="GAF_2"/>
    <property type="match status" value="1"/>
</dbReference>
<evidence type="ECO:0000256" key="2">
    <source>
        <dbReference type="ARBA" id="ARBA00022777"/>
    </source>
</evidence>
<gene>
    <name evidence="6" type="ORF">HDA32_002364</name>
</gene>
<dbReference type="GO" id="GO:0003723">
    <property type="term" value="F:RNA binding"/>
    <property type="evidence" value="ECO:0007669"/>
    <property type="project" value="InterPro"/>
</dbReference>
<dbReference type="Pfam" id="PF03861">
    <property type="entry name" value="ANTAR"/>
    <property type="match status" value="1"/>
</dbReference>
<dbReference type="RefSeq" id="WP_179643230.1">
    <property type="nucleotide sequence ID" value="NZ_BAAAYY010000026.1"/>
</dbReference>
<dbReference type="InterPro" id="IPR011006">
    <property type="entry name" value="CheY-like_superfamily"/>
</dbReference>
<protein>
    <submittedName>
        <fullName evidence="6">GAF domain-containing protein</fullName>
    </submittedName>
</protein>
<keyword evidence="7" id="KW-1185">Reference proteome</keyword>
<sequence>MPFPEDHVSSAEVRARILRDIFAEPDVHDGLHQIADLAVRTITGCDHAGIALVEDHSAVHTPVFTDEVVRRCDALQHGLGQGPCLDPAWPSASVHLADTSSEPRWPRYAEAVRELGIGSTLTFLLFTSGSALGALTLYASRSGAFSAADQDVGMVLSAQAATALADARRITNLHRALESRETIGQAQGILMERHRITADQAWQRLRTASQDLNVKLAKLAEEITRTGEEPWDGPAPGTTTA</sequence>
<reference evidence="6 7" key="1">
    <citation type="submission" date="2020-07" db="EMBL/GenBank/DDBJ databases">
        <title>Sequencing the genomes of 1000 actinobacteria strains.</title>
        <authorList>
            <person name="Klenk H.-P."/>
        </authorList>
    </citation>
    <scope>NUCLEOTIDE SEQUENCE [LARGE SCALE GENOMIC DNA]</scope>
    <source>
        <strain evidence="6 7">CXB654</strain>
    </source>
</reference>
<dbReference type="SMART" id="SM00065">
    <property type="entry name" value="GAF"/>
    <property type="match status" value="1"/>
</dbReference>
<evidence type="ECO:0000256" key="4">
    <source>
        <dbReference type="ARBA" id="ARBA00023163"/>
    </source>
</evidence>
<dbReference type="AlphaFoldDB" id="A0A852TZ45"/>
<name>A0A852TZ45_9ACTN</name>
<dbReference type="InterPro" id="IPR005561">
    <property type="entry name" value="ANTAR"/>
</dbReference>
<keyword evidence="1" id="KW-0808">Transferase</keyword>
<dbReference type="SMART" id="SM01012">
    <property type="entry name" value="ANTAR"/>
    <property type="match status" value="1"/>
</dbReference>
<dbReference type="PROSITE" id="PS50921">
    <property type="entry name" value="ANTAR"/>
    <property type="match status" value="1"/>
</dbReference>
<comment type="caution">
    <text evidence="6">The sequence shown here is derived from an EMBL/GenBank/DDBJ whole genome shotgun (WGS) entry which is preliminary data.</text>
</comment>
<keyword evidence="4" id="KW-0804">Transcription</keyword>
<dbReference type="SUPFAM" id="SSF55781">
    <property type="entry name" value="GAF domain-like"/>
    <property type="match status" value="1"/>
</dbReference>
<dbReference type="EMBL" id="JACCCC010000001">
    <property type="protein sequence ID" value="NYE47244.1"/>
    <property type="molecule type" value="Genomic_DNA"/>
</dbReference>
<keyword evidence="3" id="KW-0805">Transcription regulation</keyword>
<dbReference type="InterPro" id="IPR003018">
    <property type="entry name" value="GAF"/>
</dbReference>
<evidence type="ECO:0000256" key="3">
    <source>
        <dbReference type="ARBA" id="ARBA00023015"/>
    </source>
</evidence>
<evidence type="ECO:0000256" key="1">
    <source>
        <dbReference type="ARBA" id="ARBA00022679"/>
    </source>
</evidence>
<dbReference type="InterPro" id="IPR036388">
    <property type="entry name" value="WH-like_DNA-bd_sf"/>
</dbReference>
<dbReference type="PIRSF" id="PIRSF036625">
    <property type="entry name" value="GAF_ANTAR"/>
    <property type="match status" value="1"/>
</dbReference>
<dbReference type="Gene3D" id="1.10.10.10">
    <property type="entry name" value="Winged helix-like DNA-binding domain superfamily/Winged helix DNA-binding domain"/>
    <property type="match status" value="1"/>
</dbReference>
<dbReference type="Gene3D" id="3.30.450.40">
    <property type="match status" value="1"/>
</dbReference>
<feature type="domain" description="ANTAR" evidence="5">
    <location>
        <begin position="163"/>
        <end position="224"/>
    </location>
</feature>
<dbReference type="SUPFAM" id="SSF52172">
    <property type="entry name" value="CheY-like"/>
    <property type="match status" value="1"/>
</dbReference>